<dbReference type="Proteomes" id="UP000251960">
    <property type="component" value="Chromosome 5"/>
</dbReference>
<accession>A0A3L6ES52</accession>
<feature type="signal peptide" evidence="1">
    <location>
        <begin position="1"/>
        <end position="27"/>
    </location>
</feature>
<gene>
    <name evidence="3" type="ORF">Zm00014a_002565</name>
    <name evidence="2" type="ORF">Zm00014a_008313</name>
</gene>
<evidence type="ECO:0000313" key="4">
    <source>
        <dbReference type="Proteomes" id="UP000251960"/>
    </source>
</evidence>
<reference evidence="2 4" key="1">
    <citation type="journal article" date="2018" name="Nat. Genet.">
        <title>Extensive intraspecific gene order and gene structural variations between Mo17 and other maize genomes.</title>
        <authorList>
            <person name="Sun S."/>
            <person name="Zhou Y."/>
            <person name="Chen J."/>
            <person name="Shi J."/>
            <person name="Zhao H."/>
            <person name="Zhao H."/>
            <person name="Song W."/>
            <person name="Zhang M."/>
            <person name="Cui Y."/>
            <person name="Dong X."/>
            <person name="Liu H."/>
            <person name="Ma X."/>
            <person name="Jiao Y."/>
            <person name="Wang B."/>
            <person name="Wei X."/>
            <person name="Stein J.C."/>
            <person name="Glaubitz J.C."/>
            <person name="Lu F."/>
            <person name="Yu G."/>
            <person name="Liang C."/>
            <person name="Fengler K."/>
            <person name="Li B."/>
            <person name="Rafalski A."/>
            <person name="Schnable P.S."/>
            <person name="Ware D.H."/>
            <person name="Buckler E.S."/>
            <person name="Lai J."/>
        </authorList>
    </citation>
    <scope>NUCLEOTIDE SEQUENCE [LARGE SCALE GENOMIC DNA]</scope>
    <source>
        <strain evidence="4">cv. Missouri 17</strain>
        <tissue evidence="2">Seedling</tissue>
    </source>
</reference>
<evidence type="ECO:0000313" key="3">
    <source>
        <dbReference type="EMBL" id="PWZ34232.1"/>
    </source>
</evidence>
<keyword evidence="1" id="KW-0732">Signal</keyword>
<feature type="chain" id="PRO_5035233971" evidence="1">
    <location>
        <begin position="28"/>
        <end position="217"/>
    </location>
</feature>
<name>A0A3L6ES52_MAIZE</name>
<dbReference type="Proteomes" id="UP000251960">
    <property type="component" value="Chromosome 3"/>
</dbReference>
<comment type="caution">
    <text evidence="2">The sequence shown here is derived from an EMBL/GenBank/DDBJ whole genome shotgun (WGS) entry which is preliminary data.</text>
</comment>
<protein>
    <submittedName>
        <fullName evidence="2">Uncharacterized protein</fullName>
    </submittedName>
</protein>
<accession>A0A3L6FM02</accession>
<evidence type="ECO:0000256" key="1">
    <source>
        <dbReference type="SAM" id="SignalP"/>
    </source>
</evidence>
<evidence type="ECO:0000313" key="2">
    <source>
        <dbReference type="EMBL" id="PWZ23383.1"/>
    </source>
</evidence>
<proteinExistence type="predicted"/>
<dbReference type="EMBL" id="NCVQ01000004">
    <property type="protein sequence ID" value="PWZ34232.1"/>
    <property type="molecule type" value="Genomic_DNA"/>
</dbReference>
<dbReference type="EMBL" id="NCVQ01000006">
    <property type="protein sequence ID" value="PWZ23383.1"/>
    <property type="molecule type" value="Genomic_DNA"/>
</dbReference>
<sequence length="217" mass="23280">MAVTNIVFKPPLAFLLLLFSDDRSSSATTATIAVVGSEGGSGALCPCPCDANLPRPHPLLRCISAMAFGSYRPQIDQGRSGARIEHGSISAWESASRRRHAIRFNRLHQPLHAAGGGEMKWGLAAVMASMTTVARDFSGDKCRRSEETAGYQDLQLQLPSKSDLQPPATPMAVMPSRETDNIAKHGHNAAKHVASLISVDTPKVGPNIQQLTTKKRS</sequence>
<organism evidence="2">
    <name type="scientific">Zea mays</name>
    <name type="common">Maize</name>
    <dbReference type="NCBI Taxonomy" id="4577"/>
    <lineage>
        <taxon>Eukaryota</taxon>
        <taxon>Viridiplantae</taxon>
        <taxon>Streptophyta</taxon>
        <taxon>Embryophyta</taxon>
        <taxon>Tracheophyta</taxon>
        <taxon>Spermatophyta</taxon>
        <taxon>Magnoliopsida</taxon>
        <taxon>Liliopsida</taxon>
        <taxon>Poales</taxon>
        <taxon>Poaceae</taxon>
        <taxon>PACMAD clade</taxon>
        <taxon>Panicoideae</taxon>
        <taxon>Andropogonodae</taxon>
        <taxon>Andropogoneae</taxon>
        <taxon>Tripsacinae</taxon>
        <taxon>Zea</taxon>
    </lineage>
</organism>
<dbReference type="AlphaFoldDB" id="A0A3L6ES52"/>